<accession>A0A521EHT6</accession>
<keyword evidence="1" id="KW-0560">Oxidoreductase</keyword>
<dbReference type="InterPro" id="IPR001135">
    <property type="entry name" value="NADH_Q_OxRdtase_suD"/>
</dbReference>
<feature type="compositionally biased region" description="Basic and acidic residues" evidence="2">
    <location>
        <begin position="224"/>
        <end position="233"/>
    </location>
</feature>
<dbReference type="Gene3D" id="1.10.645.10">
    <property type="entry name" value="Cytochrome-c3 Hydrogenase, chain B"/>
    <property type="match status" value="2"/>
</dbReference>
<sequence length="662" mass="73133">MSKPVMTYGARKGKMSGLRRWMAKASAKDICIFPVPGADILRMYQNELDSDFIIAPNPREANVLLVMGNLPDPLAQKAAVAYQQIPRPRVLVVAGPESLPYLPKPDLHVALANNFLEDALPEIQELFQHHAWSEDAEPWTPEFLVNMAEDSENGGHAHHHHNHGNGDEGEHDHKEHEHGHEEDHGSHESHDGHGGHNNHDHGDHENEKGHNHNHGGHDHHHGHGDHEGHDHSTHQQGKADGGHNHSHGSHKNHDHNHSDDTEAGDSKDCHGTPDKHSHESHQHGSHSAHKGHQHHDHGEHAHGQDEHEHNHAGHGHGGHDHGDMDFMSMVAMTKDLPRPRDGLPMNRSEVYFGPFHPGLPGGLSVFMELDGDTVIEARVEDDLTARSFEELLPLEATELPDLLAGLNPLTPQTYRLLAKKALTNAFGNDDSILSNELCALENERIASHLNWLATFAKTVGNEWMHRQAARGHVLHRTKDISSKKLIAFLNQIRSMLYLQTKLSVGGIIPDPLLHHLSGPVAKAAGIKQDLRSQQKQYRDLGWEPVIKEENNGWGRLLVRLDEIEQSFALINKADQQQERNTVDLSGSGSGSAQLESPRGTLSLAISVKKGVVKQLQLETPAQALAALVPTLSEEAELSDALVQIVSLDISPWEVGLKSPEVK</sequence>
<dbReference type="SUPFAM" id="SSF56770">
    <property type="entry name" value="HydA/Nqo6-like"/>
    <property type="match status" value="1"/>
</dbReference>
<reference evidence="4 5" key="1">
    <citation type="submission" date="2017-05" db="EMBL/GenBank/DDBJ databases">
        <authorList>
            <person name="Varghese N."/>
            <person name="Submissions S."/>
        </authorList>
    </citation>
    <scope>NUCLEOTIDE SEQUENCE [LARGE SCALE GENOMIC DNA]</scope>
    <source>
        <strain evidence="4 5">DSM 21194</strain>
    </source>
</reference>
<dbReference type="PANTHER" id="PTHR43485:SF1">
    <property type="entry name" value="FORMATE HYDROGENLYASE SUBUNIT 5-RELATED"/>
    <property type="match status" value="1"/>
</dbReference>
<feature type="compositionally biased region" description="Basic and acidic residues" evidence="2">
    <location>
        <begin position="164"/>
        <end position="210"/>
    </location>
</feature>
<dbReference type="OrthoDB" id="1521937at2"/>
<dbReference type="GO" id="GO:0051287">
    <property type="term" value="F:NAD binding"/>
    <property type="evidence" value="ECO:0007669"/>
    <property type="project" value="InterPro"/>
</dbReference>
<feature type="compositionally biased region" description="Basic and acidic residues" evidence="2">
    <location>
        <begin position="296"/>
        <end position="324"/>
    </location>
</feature>
<organism evidence="4 5">
    <name type="scientific">Fodinibius sediminis</name>
    <dbReference type="NCBI Taxonomy" id="1214077"/>
    <lineage>
        <taxon>Bacteria</taxon>
        <taxon>Pseudomonadati</taxon>
        <taxon>Balneolota</taxon>
        <taxon>Balneolia</taxon>
        <taxon>Balneolales</taxon>
        <taxon>Balneolaceae</taxon>
        <taxon>Fodinibius</taxon>
    </lineage>
</organism>
<dbReference type="AlphaFoldDB" id="A0A521EHT6"/>
<dbReference type="RefSeq" id="WP_142715540.1">
    <property type="nucleotide sequence ID" value="NZ_FXTH01000016.1"/>
</dbReference>
<gene>
    <name evidence="4" type="ORF">SAMN06265218_11650</name>
</gene>
<dbReference type="InterPro" id="IPR052197">
    <property type="entry name" value="ComplexI_49kDa-like"/>
</dbReference>
<feature type="compositionally biased region" description="Basic residues" evidence="2">
    <location>
        <begin position="283"/>
        <end position="295"/>
    </location>
</feature>
<evidence type="ECO:0000259" key="3">
    <source>
        <dbReference type="Pfam" id="PF00346"/>
    </source>
</evidence>
<evidence type="ECO:0000256" key="2">
    <source>
        <dbReference type="SAM" id="MobiDB-lite"/>
    </source>
</evidence>
<feature type="compositionally biased region" description="Basic and acidic residues" evidence="2">
    <location>
        <begin position="255"/>
        <end position="282"/>
    </location>
</feature>
<name>A0A521EHT6_9BACT</name>
<dbReference type="PANTHER" id="PTHR43485">
    <property type="entry name" value="HYDROGENASE-4 COMPONENT G"/>
    <property type="match status" value="1"/>
</dbReference>
<evidence type="ECO:0000256" key="1">
    <source>
        <dbReference type="ARBA" id="ARBA00023002"/>
    </source>
</evidence>
<evidence type="ECO:0000313" key="4">
    <source>
        <dbReference type="EMBL" id="SMO83031.1"/>
    </source>
</evidence>
<feature type="compositionally biased region" description="Basic residues" evidence="2">
    <location>
        <begin position="211"/>
        <end position="223"/>
    </location>
</feature>
<dbReference type="GO" id="GO:0048038">
    <property type="term" value="F:quinone binding"/>
    <property type="evidence" value="ECO:0007669"/>
    <property type="project" value="InterPro"/>
</dbReference>
<feature type="region of interest" description="Disordered" evidence="2">
    <location>
        <begin position="151"/>
        <end position="324"/>
    </location>
</feature>
<proteinExistence type="predicted"/>
<protein>
    <submittedName>
        <fullName evidence="4">Ni,Fe-hydrogenase III large subunit</fullName>
    </submittedName>
</protein>
<dbReference type="SUPFAM" id="SSF56762">
    <property type="entry name" value="HydB/Nqo4-like"/>
    <property type="match status" value="1"/>
</dbReference>
<dbReference type="Proteomes" id="UP000317593">
    <property type="component" value="Unassembled WGS sequence"/>
</dbReference>
<evidence type="ECO:0000313" key="5">
    <source>
        <dbReference type="Proteomes" id="UP000317593"/>
    </source>
</evidence>
<keyword evidence="5" id="KW-1185">Reference proteome</keyword>
<dbReference type="GO" id="GO:0016651">
    <property type="term" value="F:oxidoreductase activity, acting on NAD(P)H"/>
    <property type="evidence" value="ECO:0007669"/>
    <property type="project" value="InterPro"/>
</dbReference>
<dbReference type="EMBL" id="FXTH01000016">
    <property type="protein sequence ID" value="SMO83031.1"/>
    <property type="molecule type" value="Genomic_DNA"/>
</dbReference>
<dbReference type="InterPro" id="IPR029014">
    <property type="entry name" value="NiFe-Hase_large"/>
</dbReference>
<dbReference type="Pfam" id="PF00346">
    <property type="entry name" value="Complex1_49kDa"/>
    <property type="match status" value="1"/>
</dbReference>
<feature type="compositionally biased region" description="Basic residues" evidence="2">
    <location>
        <begin position="244"/>
        <end position="254"/>
    </location>
</feature>
<feature type="domain" description="NADH-quinone oxidoreductase subunit D" evidence="3">
    <location>
        <begin position="516"/>
        <end position="579"/>
    </location>
</feature>